<evidence type="ECO:0000313" key="2">
    <source>
        <dbReference type="EMBL" id="SAI84695.1"/>
    </source>
</evidence>
<dbReference type="Proteomes" id="UP000076770">
    <property type="component" value="Chromosome i"/>
</dbReference>
<dbReference type="Gene3D" id="3.30.110.40">
    <property type="entry name" value="TusA-like domain"/>
    <property type="match status" value="1"/>
</dbReference>
<proteinExistence type="predicted"/>
<dbReference type="PANTHER" id="PTHR33279:SF18">
    <property type="entry name" value="SULFUR CARRIER PROTEIN MJ0990-RELATED"/>
    <property type="match status" value="1"/>
</dbReference>
<name>A0A157T048_SACSO</name>
<accession>A0A157T048</accession>
<dbReference type="SUPFAM" id="SSF64307">
    <property type="entry name" value="SirA-like"/>
    <property type="match status" value="1"/>
</dbReference>
<protein>
    <submittedName>
        <fullName evidence="2">Oxidoreductase</fullName>
    </submittedName>
</protein>
<dbReference type="CDD" id="cd00291">
    <property type="entry name" value="SirA_YedF_YeeD"/>
    <property type="match status" value="1"/>
</dbReference>
<dbReference type="PATRIC" id="fig|2287.9.peg.1152"/>
<sequence>MCIQLQIAYCILGIRPSCCQNKIFYLYNVNSLTMIEEMDLTPLECPEPFMKVVAKLMKIENGELKIRYKDPKCREMLLEAMKLMNCKVLEDSQNNGVFFMHIKKESGSSEKPKKIELTGGC</sequence>
<dbReference type="PANTHER" id="PTHR33279">
    <property type="entry name" value="SULFUR CARRIER PROTEIN YEDF-RELATED"/>
    <property type="match status" value="1"/>
</dbReference>
<dbReference type="Pfam" id="PF01206">
    <property type="entry name" value="TusA"/>
    <property type="match status" value="1"/>
</dbReference>
<evidence type="ECO:0000259" key="1">
    <source>
        <dbReference type="Pfam" id="PF01206"/>
    </source>
</evidence>
<organism evidence="2 3">
    <name type="scientific">Saccharolobus solfataricus</name>
    <name type="common">Sulfolobus solfataricus</name>
    <dbReference type="NCBI Taxonomy" id="2287"/>
    <lineage>
        <taxon>Archaea</taxon>
        <taxon>Thermoproteota</taxon>
        <taxon>Thermoprotei</taxon>
        <taxon>Sulfolobales</taxon>
        <taxon>Sulfolobaceae</taxon>
        <taxon>Saccharolobus</taxon>
    </lineage>
</organism>
<dbReference type="AlphaFoldDB" id="A0A157T048"/>
<dbReference type="InterPro" id="IPR036868">
    <property type="entry name" value="TusA-like_sf"/>
</dbReference>
<gene>
    <name evidence="2" type="ORF">SSOP1_1141</name>
</gene>
<dbReference type="InterPro" id="IPR001455">
    <property type="entry name" value="TusA-like"/>
</dbReference>
<evidence type="ECO:0000313" key="3">
    <source>
        <dbReference type="Proteomes" id="UP000076770"/>
    </source>
</evidence>
<dbReference type="EMBL" id="LT549890">
    <property type="protein sequence ID" value="SAI84695.1"/>
    <property type="molecule type" value="Genomic_DNA"/>
</dbReference>
<reference evidence="3" key="1">
    <citation type="submission" date="2016-04" db="EMBL/GenBank/DDBJ databases">
        <authorList>
            <person name="Shah S.A."/>
            <person name="Garrett R.A."/>
        </authorList>
    </citation>
    <scope>NUCLEOTIDE SEQUENCE [LARGE SCALE GENOMIC DNA]</scope>
    <source>
        <strain evidence="3">ATCC 35091 / DSM 1616 / JCM 8930 / NBRC 15331 / P1</strain>
    </source>
</reference>
<feature type="domain" description="UPF0033" evidence="1">
    <location>
        <begin position="37"/>
        <end position="104"/>
    </location>
</feature>